<dbReference type="AlphaFoldDB" id="A0A5K3FY11"/>
<organism evidence="1">
    <name type="scientific">Mesocestoides corti</name>
    <name type="common">Flatworm</name>
    <dbReference type="NCBI Taxonomy" id="53468"/>
    <lineage>
        <taxon>Eukaryota</taxon>
        <taxon>Metazoa</taxon>
        <taxon>Spiralia</taxon>
        <taxon>Lophotrochozoa</taxon>
        <taxon>Platyhelminthes</taxon>
        <taxon>Cestoda</taxon>
        <taxon>Eucestoda</taxon>
        <taxon>Cyclophyllidea</taxon>
        <taxon>Mesocestoididae</taxon>
        <taxon>Mesocestoides</taxon>
    </lineage>
</organism>
<protein>
    <submittedName>
        <fullName evidence="1">Uncharacterized protein</fullName>
    </submittedName>
</protein>
<accession>A0A5K3FY11</accession>
<reference evidence="1" key="1">
    <citation type="submission" date="2019-11" db="UniProtKB">
        <authorList>
            <consortium name="WormBaseParasite"/>
        </authorList>
    </citation>
    <scope>IDENTIFICATION</scope>
</reference>
<name>A0A5K3FY11_MESCO</name>
<dbReference type="WBParaSite" id="MCU_011079-RA">
    <property type="protein sequence ID" value="MCU_011079-RA"/>
    <property type="gene ID" value="MCU_011079"/>
</dbReference>
<evidence type="ECO:0000313" key="1">
    <source>
        <dbReference type="WBParaSite" id="MCU_011079-RA"/>
    </source>
</evidence>
<proteinExistence type="predicted"/>
<sequence length="53" mass="5434">SCSLSPLSDLSSGSANFLATASPCIYCGLSSHCPMVVTRPSPTGIFQRASITN</sequence>